<dbReference type="InterPro" id="IPR002575">
    <property type="entry name" value="Aminoglycoside_PTrfase"/>
</dbReference>
<keyword evidence="3" id="KW-1185">Reference proteome</keyword>
<dbReference type="InterPro" id="IPR011009">
    <property type="entry name" value="Kinase-like_dom_sf"/>
</dbReference>
<dbReference type="PANTHER" id="PTHR21310">
    <property type="entry name" value="AMINOGLYCOSIDE PHOSPHOTRANSFERASE-RELATED-RELATED"/>
    <property type="match status" value="1"/>
</dbReference>
<evidence type="ECO:0000313" key="2">
    <source>
        <dbReference type="EMBL" id="PYI26407.1"/>
    </source>
</evidence>
<sequence length="453" mass="52155">MDFDHLAEERSNLIFQVWLQNLLRNSPEELAGKVASRHRAGTPVKAAPLANGAFNVCYRVTYDDGHRVVVRFTALGRVVARTEKVEDEVAIMQYIAHHTRVPVPKVLGSGKCVVGPYIVMDYIEGKPLSGYLREPTQELVTLRANINMSVLRTAYMAMAEILLELSKPAFPFIGAVRLDESGDWTVQKRPLTFNMNRLVQFSNIPHGIFGQQRFDNAADYFEELVRHHFHHLELQHNDAVMDEADCRKKYIARCLFRRLSRDISKEHCKGPFRLYCDDLRPDNVLVDASRLAVTGVIDWKFTYSAPIEYTYAAPWWLLLEKPEDWETDLDQFLVRFMPRFNTFLGVLKECEAKKIQDGSLSQSQRLSIAMEKSLETGLFWICLASRHSSMFDEIYWKFIDPRFHGPFTSIEDRLGLLSAEERANIDTVVEDKMRQANEGTLDAHYSIDELVEL</sequence>
<dbReference type="InterPro" id="IPR051678">
    <property type="entry name" value="AGP_Transferase"/>
</dbReference>
<evidence type="ECO:0000313" key="3">
    <source>
        <dbReference type="Proteomes" id="UP000248817"/>
    </source>
</evidence>
<organism evidence="2 3">
    <name type="scientific">Aspergillus indologenus CBS 114.80</name>
    <dbReference type="NCBI Taxonomy" id="1450541"/>
    <lineage>
        <taxon>Eukaryota</taxon>
        <taxon>Fungi</taxon>
        <taxon>Dikarya</taxon>
        <taxon>Ascomycota</taxon>
        <taxon>Pezizomycotina</taxon>
        <taxon>Eurotiomycetes</taxon>
        <taxon>Eurotiomycetidae</taxon>
        <taxon>Eurotiales</taxon>
        <taxon>Aspergillaceae</taxon>
        <taxon>Aspergillus</taxon>
        <taxon>Aspergillus subgen. Circumdati</taxon>
    </lineage>
</organism>
<dbReference type="Gene3D" id="3.90.1200.10">
    <property type="match status" value="1"/>
</dbReference>
<dbReference type="GO" id="GO:0016301">
    <property type="term" value="F:kinase activity"/>
    <property type="evidence" value="ECO:0007669"/>
    <property type="project" value="UniProtKB-KW"/>
</dbReference>
<accession>A0A2V5IR07</accession>
<protein>
    <submittedName>
        <fullName evidence="2">Kinase-like protein</fullName>
    </submittedName>
</protein>
<evidence type="ECO:0000259" key="1">
    <source>
        <dbReference type="Pfam" id="PF01636"/>
    </source>
</evidence>
<dbReference type="PANTHER" id="PTHR21310:SF37">
    <property type="entry name" value="AMINOGLYCOSIDE PHOSPHOTRANSFERASE DOMAIN-CONTAINING PROTEIN"/>
    <property type="match status" value="1"/>
</dbReference>
<dbReference type="Gene3D" id="3.30.200.20">
    <property type="entry name" value="Phosphorylase Kinase, domain 1"/>
    <property type="match status" value="1"/>
</dbReference>
<gene>
    <name evidence="2" type="ORF">BP00DRAFT_63472</name>
</gene>
<dbReference type="EMBL" id="KZ825598">
    <property type="protein sequence ID" value="PYI26407.1"/>
    <property type="molecule type" value="Genomic_DNA"/>
</dbReference>
<proteinExistence type="predicted"/>
<name>A0A2V5IR07_9EURO</name>
<feature type="domain" description="Aminoglycoside phosphotransferase" evidence="1">
    <location>
        <begin position="47"/>
        <end position="309"/>
    </location>
</feature>
<keyword evidence="2" id="KW-0418">Kinase</keyword>
<dbReference type="SUPFAM" id="SSF56112">
    <property type="entry name" value="Protein kinase-like (PK-like)"/>
    <property type="match status" value="1"/>
</dbReference>
<keyword evidence="2" id="KW-0808">Transferase</keyword>
<reference evidence="2 3" key="1">
    <citation type="submission" date="2018-02" db="EMBL/GenBank/DDBJ databases">
        <title>The genomes of Aspergillus section Nigri reveals drivers in fungal speciation.</title>
        <authorList>
            <consortium name="DOE Joint Genome Institute"/>
            <person name="Vesth T.C."/>
            <person name="Nybo J."/>
            <person name="Theobald S."/>
            <person name="Brandl J."/>
            <person name="Frisvad J.C."/>
            <person name="Nielsen K.F."/>
            <person name="Lyhne E.K."/>
            <person name="Kogle M.E."/>
            <person name="Kuo A."/>
            <person name="Riley R."/>
            <person name="Clum A."/>
            <person name="Nolan M."/>
            <person name="Lipzen A."/>
            <person name="Salamov A."/>
            <person name="Henrissat B."/>
            <person name="Wiebenga A."/>
            <person name="De vries R.P."/>
            <person name="Grigoriev I.V."/>
            <person name="Mortensen U.H."/>
            <person name="Andersen M.R."/>
            <person name="Baker S.E."/>
        </authorList>
    </citation>
    <scope>NUCLEOTIDE SEQUENCE [LARGE SCALE GENOMIC DNA]</scope>
    <source>
        <strain evidence="2 3">CBS 114.80</strain>
    </source>
</reference>
<dbReference type="AlphaFoldDB" id="A0A2V5IR07"/>
<dbReference type="Pfam" id="PF01636">
    <property type="entry name" value="APH"/>
    <property type="match status" value="1"/>
</dbReference>
<dbReference type="Proteomes" id="UP000248817">
    <property type="component" value="Unassembled WGS sequence"/>
</dbReference>